<dbReference type="SMART" id="SM00387">
    <property type="entry name" value="HATPase_c"/>
    <property type="match status" value="1"/>
</dbReference>
<dbReference type="Pfam" id="PF02518">
    <property type="entry name" value="HATPase_c"/>
    <property type="match status" value="1"/>
</dbReference>
<dbReference type="SUPFAM" id="SSF47384">
    <property type="entry name" value="Homodimeric domain of signal transducing histidine kinase"/>
    <property type="match status" value="1"/>
</dbReference>
<dbReference type="PANTHER" id="PTHR43547">
    <property type="entry name" value="TWO-COMPONENT HISTIDINE KINASE"/>
    <property type="match status" value="1"/>
</dbReference>
<feature type="transmembrane region" description="Helical" evidence="6">
    <location>
        <begin position="7"/>
        <end position="27"/>
    </location>
</feature>
<dbReference type="Proteomes" id="UP000598971">
    <property type="component" value="Unassembled WGS sequence"/>
</dbReference>
<dbReference type="PRINTS" id="PR00344">
    <property type="entry name" value="BCTRLSENSOR"/>
</dbReference>
<proteinExistence type="predicted"/>
<evidence type="ECO:0000313" key="9">
    <source>
        <dbReference type="Proteomes" id="UP000598971"/>
    </source>
</evidence>
<keyword evidence="9" id="KW-1185">Reference proteome</keyword>
<dbReference type="RefSeq" id="WP_171608987.1">
    <property type="nucleotide sequence ID" value="NZ_WHPF01000012.1"/>
</dbReference>
<evidence type="ECO:0000256" key="6">
    <source>
        <dbReference type="SAM" id="Phobius"/>
    </source>
</evidence>
<accession>A0A8J8FF93</accession>
<evidence type="ECO:0000259" key="7">
    <source>
        <dbReference type="PROSITE" id="PS50109"/>
    </source>
</evidence>
<dbReference type="AlphaFoldDB" id="A0A8J8FF93"/>
<dbReference type="InterPro" id="IPR005467">
    <property type="entry name" value="His_kinase_dom"/>
</dbReference>
<dbReference type="SUPFAM" id="SSF55874">
    <property type="entry name" value="ATPase domain of HSP90 chaperone/DNA topoisomerase II/histidine kinase"/>
    <property type="match status" value="1"/>
</dbReference>
<dbReference type="PROSITE" id="PS50109">
    <property type="entry name" value="HIS_KIN"/>
    <property type="match status" value="1"/>
</dbReference>
<keyword evidence="4" id="KW-0808">Transferase</keyword>
<dbReference type="EMBL" id="WHPF01000012">
    <property type="protein sequence ID" value="NNV57041.1"/>
    <property type="molecule type" value="Genomic_DNA"/>
</dbReference>
<gene>
    <name evidence="8" type="ORF">GD597_16325</name>
</gene>
<dbReference type="InterPro" id="IPR036890">
    <property type="entry name" value="HATPase_C_sf"/>
</dbReference>
<dbReference type="Gene3D" id="3.30.565.10">
    <property type="entry name" value="Histidine kinase-like ATPase, C-terminal domain"/>
    <property type="match status" value="1"/>
</dbReference>
<evidence type="ECO:0000256" key="2">
    <source>
        <dbReference type="ARBA" id="ARBA00012438"/>
    </source>
</evidence>
<comment type="caution">
    <text evidence="8">The sequence shown here is derived from an EMBL/GenBank/DDBJ whole genome shotgun (WGS) entry which is preliminary data.</text>
</comment>
<name>A0A8J8FF93_9BACT</name>
<dbReference type="Pfam" id="PF00512">
    <property type="entry name" value="HisKA"/>
    <property type="match status" value="1"/>
</dbReference>
<sequence length="450" mass="51274">MKKIFSTIVLLIVLSFIGIIIIQVQWFSNLLVVRGENFLYKVDKAAIAVTEDLSKQNLSGRVMRLQRRRDMNLVPDNLSFSVVKPPSIADRFSEREIGDRLRIALSNEDLNDLRFEYAITANANEYTNMELMSKNFIQESMDTAHYRRRFIPITPESGTDLEGLMEYEHLIIIIPDFKTQVWQSITWVVIGAAIFNLIIIAAFYLAIKTILNQRKLNAIKSDFINNMTHELKTPLATISLAVDAMRNEKVQADKTKMQYFSGIIKEENKRMNKHVETILQAGLMDRQDIRMNMQPLQAHVLLHKAMDNFNLQIQEKGAEVKLLLNAQNDVILADETHVGNLFSNLIDNAIKYSKENEALQLKITTHGTSKVLVVQFEDNGIGMNKENVKRIFEKFYRAPTGNIHNVKGFGLGMSYVKTIIDAHKGRVKVESTLGKGSTFTLEIPLAKVND</sequence>
<evidence type="ECO:0000313" key="8">
    <source>
        <dbReference type="EMBL" id="NNV57041.1"/>
    </source>
</evidence>
<keyword evidence="6" id="KW-0812">Transmembrane</keyword>
<dbReference type="InterPro" id="IPR036097">
    <property type="entry name" value="HisK_dim/P_sf"/>
</dbReference>
<evidence type="ECO:0000256" key="1">
    <source>
        <dbReference type="ARBA" id="ARBA00000085"/>
    </source>
</evidence>
<protein>
    <recommendedName>
        <fullName evidence="2">histidine kinase</fullName>
        <ecNumber evidence="2">2.7.13.3</ecNumber>
    </recommendedName>
</protein>
<dbReference type="PANTHER" id="PTHR43547:SF2">
    <property type="entry name" value="HYBRID SIGNAL TRANSDUCTION HISTIDINE KINASE C"/>
    <property type="match status" value="1"/>
</dbReference>
<dbReference type="EC" id="2.7.13.3" evidence="2"/>
<comment type="catalytic activity">
    <reaction evidence="1">
        <text>ATP + protein L-histidine = ADP + protein N-phospho-L-histidine.</text>
        <dbReference type="EC" id="2.7.13.3"/>
    </reaction>
</comment>
<dbReference type="SMART" id="SM00388">
    <property type="entry name" value="HisKA"/>
    <property type="match status" value="1"/>
</dbReference>
<dbReference type="Gene3D" id="1.10.287.130">
    <property type="match status" value="1"/>
</dbReference>
<keyword evidence="6" id="KW-1133">Transmembrane helix</keyword>
<evidence type="ECO:0000256" key="5">
    <source>
        <dbReference type="ARBA" id="ARBA00022777"/>
    </source>
</evidence>
<dbReference type="CDD" id="cd00082">
    <property type="entry name" value="HisKA"/>
    <property type="match status" value="1"/>
</dbReference>
<keyword evidence="5" id="KW-0418">Kinase</keyword>
<reference evidence="8" key="1">
    <citation type="submission" date="2019-10" db="EMBL/GenBank/DDBJ databases">
        <title>Draft genome sequence of Panacibacter sp. KCS-6.</title>
        <authorList>
            <person name="Yim K.J."/>
        </authorList>
    </citation>
    <scope>NUCLEOTIDE SEQUENCE</scope>
    <source>
        <strain evidence="8">KCS-6</strain>
    </source>
</reference>
<keyword evidence="6" id="KW-0472">Membrane</keyword>
<dbReference type="CDD" id="cd00075">
    <property type="entry name" value="HATPase"/>
    <property type="match status" value="1"/>
</dbReference>
<evidence type="ECO:0000256" key="4">
    <source>
        <dbReference type="ARBA" id="ARBA00022679"/>
    </source>
</evidence>
<dbReference type="GO" id="GO:0000155">
    <property type="term" value="F:phosphorelay sensor kinase activity"/>
    <property type="evidence" value="ECO:0007669"/>
    <property type="project" value="InterPro"/>
</dbReference>
<dbReference type="FunFam" id="3.30.565.10:FF:000006">
    <property type="entry name" value="Sensor histidine kinase WalK"/>
    <property type="match status" value="1"/>
</dbReference>
<dbReference type="InterPro" id="IPR003594">
    <property type="entry name" value="HATPase_dom"/>
</dbReference>
<keyword evidence="3" id="KW-0597">Phosphoprotein</keyword>
<feature type="domain" description="Histidine kinase" evidence="7">
    <location>
        <begin position="226"/>
        <end position="447"/>
    </location>
</feature>
<dbReference type="InterPro" id="IPR003661">
    <property type="entry name" value="HisK_dim/P_dom"/>
</dbReference>
<dbReference type="InterPro" id="IPR004358">
    <property type="entry name" value="Sig_transdc_His_kin-like_C"/>
</dbReference>
<organism evidence="8 9">
    <name type="scientific">Limnovirga soli</name>
    <dbReference type="NCBI Taxonomy" id="2656915"/>
    <lineage>
        <taxon>Bacteria</taxon>
        <taxon>Pseudomonadati</taxon>
        <taxon>Bacteroidota</taxon>
        <taxon>Chitinophagia</taxon>
        <taxon>Chitinophagales</taxon>
        <taxon>Chitinophagaceae</taxon>
        <taxon>Limnovirga</taxon>
    </lineage>
</organism>
<evidence type="ECO:0000256" key="3">
    <source>
        <dbReference type="ARBA" id="ARBA00022553"/>
    </source>
</evidence>
<feature type="transmembrane region" description="Helical" evidence="6">
    <location>
        <begin position="185"/>
        <end position="207"/>
    </location>
</feature>